<dbReference type="NCBIfam" id="TIGR00220">
    <property type="entry name" value="mscL"/>
    <property type="match status" value="1"/>
</dbReference>
<keyword evidence="5 9" id="KW-1133">Transmembrane helix</keyword>
<keyword evidence="6 9" id="KW-0406">Ion transport</keyword>
<dbReference type="InterPro" id="IPR036019">
    <property type="entry name" value="MscL_channel"/>
</dbReference>
<keyword evidence="2 9" id="KW-0813">Transport</keyword>
<evidence type="ECO:0000256" key="2">
    <source>
        <dbReference type="ARBA" id="ARBA00022448"/>
    </source>
</evidence>
<evidence type="ECO:0000256" key="6">
    <source>
        <dbReference type="ARBA" id="ARBA00023065"/>
    </source>
</evidence>
<dbReference type="InterPro" id="IPR037673">
    <property type="entry name" value="MSC/AndL"/>
</dbReference>
<accession>A0ABY5P352</accession>
<feature type="transmembrane region" description="Helical" evidence="9">
    <location>
        <begin position="66"/>
        <end position="87"/>
    </location>
</feature>
<feature type="transmembrane region" description="Helical" evidence="9">
    <location>
        <begin position="21"/>
        <end position="46"/>
    </location>
</feature>
<keyword evidence="3 9" id="KW-1003">Cell membrane</keyword>
<reference evidence="10 11" key="1">
    <citation type="submission" date="2022-08" db="EMBL/GenBank/DDBJ databases">
        <title>Aerococcaceae sp. nov isolated from spoiled eye mask.</title>
        <authorList>
            <person name="Zhou G."/>
            <person name="Xie X.-B."/>
            <person name="Shi Q.-S."/>
            <person name="Wang Y.-S."/>
            <person name="Wen X."/>
            <person name="Peng H."/>
            <person name="Yang X.-J."/>
            <person name="Tao H.-B."/>
            <person name="Huang X.-M."/>
        </authorList>
    </citation>
    <scope>NUCLEOTIDE SEQUENCE [LARGE SCALE GENOMIC DNA]</scope>
    <source>
        <strain evidence="11">DM20194951</strain>
    </source>
</reference>
<dbReference type="PANTHER" id="PTHR30266:SF2">
    <property type="entry name" value="LARGE-CONDUCTANCE MECHANOSENSITIVE CHANNEL"/>
    <property type="match status" value="1"/>
</dbReference>
<evidence type="ECO:0000256" key="4">
    <source>
        <dbReference type="ARBA" id="ARBA00022692"/>
    </source>
</evidence>
<evidence type="ECO:0000256" key="7">
    <source>
        <dbReference type="ARBA" id="ARBA00023136"/>
    </source>
</evidence>
<evidence type="ECO:0000256" key="1">
    <source>
        <dbReference type="ARBA" id="ARBA00004141"/>
    </source>
</evidence>
<name>A0ABY5P352_9LACT</name>
<evidence type="ECO:0000313" key="11">
    <source>
        <dbReference type="Proteomes" id="UP001315967"/>
    </source>
</evidence>
<dbReference type="PANTHER" id="PTHR30266">
    <property type="entry name" value="MECHANOSENSITIVE CHANNEL MSCL"/>
    <property type="match status" value="1"/>
</dbReference>
<dbReference type="HAMAP" id="MF_00115">
    <property type="entry name" value="MscL"/>
    <property type="match status" value="1"/>
</dbReference>
<dbReference type="SUPFAM" id="SSF81330">
    <property type="entry name" value="Gated mechanosensitive channel"/>
    <property type="match status" value="1"/>
</dbReference>
<dbReference type="InterPro" id="IPR001185">
    <property type="entry name" value="MS_channel"/>
</dbReference>
<evidence type="ECO:0000256" key="5">
    <source>
        <dbReference type="ARBA" id="ARBA00022989"/>
    </source>
</evidence>
<keyword evidence="4 9" id="KW-0812">Transmembrane</keyword>
<dbReference type="EMBL" id="CP102453">
    <property type="protein sequence ID" value="UUX33159.1"/>
    <property type="molecule type" value="Genomic_DNA"/>
</dbReference>
<dbReference type="Proteomes" id="UP001315967">
    <property type="component" value="Chromosome"/>
</dbReference>
<comment type="similarity">
    <text evidence="9">Belongs to the MscL family.</text>
</comment>
<evidence type="ECO:0000256" key="8">
    <source>
        <dbReference type="ARBA" id="ARBA00023303"/>
    </source>
</evidence>
<keyword evidence="11" id="KW-1185">Reference proteome</keyword>
<evidence type="ECO:0000256" key="3">
    <source>
        <dbReference type="ARBA" id="ARBA00022475"/>
    </source>
</evidence>
<keyword evidence="7 9" id="KW-0472">Membrane</keyword>
<dbReference type="Pfam" id="PF01741">
    <property type="entry name" value="MscL"/>
    <property type="match status" value="1"/>
</dbReference>
<comment type="subcellular location">
    <subcellularLocation>
        <location evidence="9">Cell membrane</location>
        <topology evidence="9">Multi-pass membrane protein</topology>
    </subcellularLocation>
    <subcellularLocation>
        <location evidence="1">Membrane</location>
        <topology evidence="1">Multi-pass membrane protein</topology>
    </subcellularLocation>
</comment>
<comment type="function">
    <text evidence="9">Channel that opens in response to stretch forces in the membrane lipid bilayer. May participate in the regulation of osmotic pressure changes within the cell.</text>
</comment>
<proteinExistence type="inferred from homology"/>
<dbReference type="RefSeq" id="WP_313792661.1">
    <property type="nucleotide sequence ID" value="NZ_CP102453.1"/>
</dbReference>
<gene>
    <name evidence="9 10" type="primary">mscL</name>
    <name evidence="10" type="ORF">NRE15_09625</name>
</gene>
<sequence length="125" mass="13239">MWKEFKKFIANESIVTMATGIIMGAAFTSIVTSLVEDIFMPIIVALTGQADVSALTISIGNTTLGIGSFIQAIINFVLIAALLYVTLKALGKAQGKNLVGGDEPAPAGPTETELLQEILTELKRK</sequence>
<keyword evidence="8 9" id="KW-0407">Ion channel</keyword>
<protein>
    <recommendedName>
        <fullName evidence="9">Large-conductance mechanosensitive channel</fullName>
    </recommendedName>
</protein>
<comment type="subunit">
    <text evidence="9">Homopentamer.</text>
</comment>
<dbReference type="Gene3D" id="1.10.1200.120">
    <property type="entry name" value="Large-conductance mechanosensitive channel, MscL, domain 1"/>
    <property type="match status" value="1"/>
</dbReference>
<organism evidence="10 11">
    <name type="scientific">Fundicoccus culcitae</name>
    <dbReference type="NCBI Taxonomy" id="2969821"/>
    <lineage>
        <taxon>Bacteria</taxon>
        <taxon>Bacillati</taxon>
        <taxon>Bacillota</taxon>
        <taxon>Bacilli</taxon>
        <taxon>Lactobacillales</taxon>
        <taxon>Aerococcaceae</taxon>
        <taxon>Fundicoccus</taxon>
    </lineage>
</organism>
<evidence type="ECO:0000313" key="10">
    <source>
        <dbReference type="EMBL" id="UUX33159.1"/>
    </source>
</evidence>
<evidence type="ECO:0000256" key="9">
    <source>
        <dbReference type="HAMAP-Rule" id="MF_00115"/>
    </source>
</evidence>